<sequence>MEGVEDILMEPAAELTNEEMDNLVSQCAKTSDNEGKPQLAPSILHFTISNILRRATLVEILETCRQEYKNDTLYLVRSMVVSVTHFLLLHLDLLHSILA</sequence>
<dbReference type="EMBL" id="JAXCGZ010014063">
    <property type="protein sequence ID" value="KAK7071686.1"/>
    <property type="molecule type" value="Genomic_DNA"/>
</dbReference>
<name>A0AAN8WST6_HALRR</name>
<comment type="caution">
    <text evidence="1">The sequence shown here is derived from an EMBL/GenBank/DDBJ whole genome shotgun (WGS) entry which is preliminary data.</text>
</comment>
<protein>
    <submittedName>
        <fullName evidence="1">Uncharacterized protein</fullName>
    </submittedName>
</protein>
<reference evidence="1 2" key="1">
    <citation type="submission" date="2023-11" db="EMBL/GenBank/DDBJ databases">
        <title>Halocaridina rubra genome assembly.</title>
        <authorList>
            <person name="Smith C."/>
        </authorList>
    </citation>
    <scope>NUCLEOTIDE SEQUENCE [LARGE SCALE GENOMIC DNA]</scope>
    <source>
        <strain evidence="1">EP-1</strain>
        <tissue evidence="1">Whole</tissue>
    </source>
</reference>
<keyword evidence="2" id="KW-1185">Reference proteome</keyword>
<dbReference type="Proteomes" id="UP001381693">
    <property type="component" value="Unassembled WGS sequence"/>
</dbReference>
<gene>
    <name evidence="1" type="ORF">SK128_021770</name>
</gene>
<dbReference type="AlphaFoldDB" id="A0AAN8WST6"/>
<proteinExistence type="predicted"/>
<organism evidence="1 2">
    <name type="scientific">Halocaridina rubra</name>
    <name type="common">Hawaiian red shrimp</name>
    <dbReference type="NCBI Taxonomy" id="373956"/>
    <lineage>
        <taxon>Eukaryota</taxon>
        <taxon>Metazoa</taxon>
        <taxon>Ecdysozoa</taxon>
        <taxon>Arthropoda</taxon>
        <taxon>Crustacea</taxon>
        <taxon>Multicrustacea</taxon>
        <taxon>Malacostraca</taxon>
        <taxon>Eumalacostraca</taxon>
        <taxon>Eucarida</taxon>
        <taxon>Decapoda</taxon>
        <taxon>Pleocyemata</taxon>
        <taxon>Caridea</taxon>
        <taxon>Atyoidea</taxon>
        <taxon>Atyidae</taxon>
        <taxon>Halocaridina</taxon>
    </lineage>
</organism>
<evidence type="ECO:0000313" key="2">
    <source>
        <dbReference type="Proteomes" id="UP001381693"/>
    </source>
</evidence>
<evidence type="ECO:0000313" key="1">
    <source>
        <dbReference type="EMBL" id="KAK7071686.1"/>
    </source>
</evidence>
<accession>A0AAN8WST6</accession>